<evidence type="ECO:0000256" key="1">
    <source>
        <dbReference type="SAM" id="MobiDB-lite"/>
    </source>
</evidence>
<protein>
    <submittedName>
        <fullName evidence="2">Uncharacterized protein</fullName>
    </submittedName>
</protein>
<reference evidence="2" key="1">
    <citation type="submission" date="2022-06" db="EMBL/GenBank/DDBJ databases">
        <title>Genome Sequence of Candolleomyces eurysporus.</title>
        <authorList>
            <person name="Buettner E."/>
        </authorList>
    </citation>
    <scope>NUCLEOTIDE SEQUENCE</scope>
    <source>
        <strain evidence="2">VTCC 930004</strain>
    </source>
</reference>
<keyword evidence="3" id="KW-1185">Reference proteome</keyword>
<feature type="non-terminal residue" evidence="2">
    <location>
        <position position="276"/>
    </location>
</feature>
<evidence type="ECO:0000313" key="3">
    <source>
        <dbReference type="Proteomes" id="UP001140091"/>
    </source>
</evidence>
<dbReference type="Proteomes" id="UP001140091">
    <property type="component" value="Unassembled WGS sequence"/>
</dbReference>
<evidence type="ECO:0000313" key="2">
    <source>
        <dbReference type="EMBL" id="KAJ2935568.1"/>
    </source>
</evidence>
<gene>
    <name evidence="2" type="ORF">H1R20_g1526</name>
</gene>
<sequence length="276" mass="31053">MGAAVSAFRNAITEPDKEAKARLLEQLAFLVKSANSKLDKYQGELEDMFQDPESVQKKMIPGLRAMRWERGYRVNVDNKTSEGGLSEVVDSFFGLVQDGVTPTDKDTKNKAIINGFKKIVSGALTAILGNNHAGEQEEQKFFIFMEHNAIIRIDVKIWRYNFSGKGVMANAENVFCYIFCTSVVDSAKLQRDELVYLLSEYAGDEDVNAYVDQLLQVWTSINKMHSFVQTRAFELAAANSHTLALLSPPKNHEEEGEGRVEGRKSLSMSPERKEHY</sequence>
<dbReference type="EMBL" id="JANBPK010000468">
    <property type="protein sequence ID" value="KAJ2935568.1"/>
    <property type="molecule type" value="Genomic_DNA"/>
</dbReference>
<organism evidence="2 3">
    <name type="scientific">Candolleomyces eurysporus</name>
    <dbReference type="NCBI Taxonomy" id="2828524"/>
    <lineage>
        <taxon>Eukaryota</taxon>
        <taxon>Fungi</taxon>
        <taxon>Dikarya</taxon>
        <taxon>Basidiomycota</taxon>
        <taxon>Agaricomycotina</taxon>
        <taxon>Agaricomycetes</taxon>
        <taxon>Agaricomycetidae</taxon>
        <taxon>Agaricales</taxon>
        <taxon>Agaricineae</taxon>
        <taxon>Psathyrellaceae</taxon>
        <taxon>Candolleomyces</taxon>
    </lineage>
</organism>
<dbReference type="AlphaFoldDB" id="A0A9W8JRE1"/>
<feature type="compositionally biased region" description="Basic and acidic residues" evidence="1">
    <location>
        <begin position="250"/>
        <end position="276"/>
    </location>
</feature>
<proteinExistence type="predicted"/>
<dbReference type="OrthoDB" id="5962590at2759"/>
<feature type="region of interest" description="Disordered" evidence="1">
    <location>
        <begin position="246"/>
        <end position="276"/>
    </location>
</feature>
<accession>A0A9W8JRE1</accession>
<name>A0A9W8JRE1_9AGAR</name>
<comment type="caution">
    <text evidence="2">The sequence shown here is derived from an EMBL/GenBank/DDBJ whole genome shotgun (WGS) entry which is preliminary data.</text>
</comment>